<sequence>MYSFPQPGSVTICEINRDFITAENLSDDRAKETYAKVLGIVFSAVSFRTDHLLPSPNPEQGSEQLGRIDESVQRNSWSAALQGIFINSLKLLFHPNDVKLLPEVDLHGVSWHRHKHILAFISGPNHVTIRDYEDSERKEPCILTHESQRDVKLLEWRPNGGRTLSVACKQVSQHFCILIVQLAQCFVYYDFKKIYQQLCYFLLGIFSITELSRGRICIWTASYPGNAASVRSGVTSGTIARGAGTRWTLVDFLRSHDDEQISALSWSPDGRYPNYTFSNSSTYRSFYIPALSDCPPLRYNSRLLKATFEGAPVFQIDGKCSLDPPEINENQETPPRLLLPNLEESIVSSIPESVLSSSHYEPDEIVISSAFLESIAPISLLDVERSIHHSDAIMVEEMFRQLMGHFIFGRQTHGHQNLGPQPVALSRRKEGHRHWDFRREVPSEIGVEGGGDEESGGTAGTRGFLAKYPCRHDTTRVRVRNPDGIRLGKSGYGIEEEDMAYGSKKKDGIPVIRAMKSAIRASILRLGMRSSSFELSAFLSRSFSSSVSSLALDLFISFFSLGATWDPDGGMILVAFSESLTLGSVHFASKPPSLDAHLLPVDLSEIQSLTHSRGIEKIAWDASGDRLALSYKDGDELYRGLIAICDVKRTPLISASLIGFIRGPGDNPRPLAFSFHDKFKQGPLLTVCKLYKSTLLFHILKQVVYHIPDPVPHTGMIHILGEEDILTFFLFSLFHHLWSLSTASYPPASSSL</sequence>
<dbReference type="SUPFAM" id="SSF50969">
    <property type="entry name" value="YVTN repeat-like/Quinoprotein amine dehydrogenase"/>
    <property type="match status" value="1"/>
</dbReference>
<dbReference type="Gene3D" id="2.130.10.10">
    <property type="entry name" value="YVTN repeat-like/Quinoprotein amine dehydrogenase"/>
    <property type="match status" value="1"/>
</dbReference>
<dbReference type="AlphaFoldDB" id="A0A4V3WRD8"/>
<dbReference type="GO" id="GO:0006913">
    <property type="term" value="P:nucleocytoplasmic transport"/>
    <property type="evidence" value="ECO:0007669"/>
    <property type="project" value="TreeGrafter"/>
</dbReference>
<dbReference type="InterPro" id="IPR011044">
    <property type="entry name" value="Quino_amine_DH_bsu"/>
</dbReference>
<dbReference type="PANTHER" id="PTHR14494">
    <property type="entry name" value="ALADIN/ADRACALIN/AAAS"/>
    <property type="match status" value="1"/>
</dbReference>
<evidence type="ECO:0000313" key="1">
    <source>
        <dbReference type="EMBL" id="THG23867.1"/>
    </source>
</evidence>
<keyword evidence="2" id="KW-1185">Reference proteome</keyword>
<dbReference type="STRING" id="542762.A0A4V3WRD8"/>
<name>A0A4V3WRD8_CAMSN</name>
<protein>
    <submittedName>
        <fullName evidence="1">Uncharacterized protein</fullName>
    </submittedName>
</protein>
<accession>A0A4V3WRD8</accession>
<dbReference type="EMBL" id="SDRB02000096">
    <property type="protein sequence ID" value="THG23867.1"/>
    <property type="molecule type" value="Genomic_DNA"/>
</dbReference>
<dbReference type="InterPro" id="IPR015943">
    <property type="entry name" value="WD40/YVTN_repeat-like_dom_sf"/>
</dbReference>
<dbReference type="GO" id="GO:0005643">
    <property type="term" value="C:nuclear pore"/>
    <property type="evidence" value="ECO:0007669"/>
    <property type="project" value="TreeGrafter"/>
</dbReference>
<dbReference type="Proteomes" id="UP000306102">
    <property type="component" value="Unassembled WGS sequence"/>
</dbReference>
<reference evidence="1 2" key="1">
    <citation type="journal article" date="2018" name="Proc. Natl. Acad. Sci. U.S.A.">
        <title>Draft genome sequence of Camellia sinensis var. sinensis provides insights into the evolution of the tea genome and tea quality.</title>
        <authorList>
            <person name="Wei C."/>
            <person name="Yang H."/>
            <person name="Wang S."/>
            <person name="Zhao J."/>
            <person name="Liu C."/>
            <person name="Gao L."/>
            <person name="Xia E."/>
            <person name="Lu Y."/>
            <person name="Tai Y."/>
            <person name="She G."/>
            <person name="Sun J."/>
            <person name="Cao H."/>
            <person name="Tong W."/>
            <person name="Gao Q."/>
            <person name="Li Y."/>
            <person name="Deng W."/>
            <person name="Jiang X."/>
            <person name="Wang W."/>
            <person name="Chen Q."/>
            <person name="Zhang S."/>
            <person name="Li H."/>
            <person name="Wu J."/>
            <person name="Wang P."/>
            <person name="Li P."/>
            <person name="Shi C."/>
            <person name="Zheng F."/>
            <person name="Jian J."/>
            <person name="Huang B."/>
            <person name="Shan D."/>
            <person name="Shi M."/>
            <person name="Fang C."/>
            <person name="Yue Y."/>
            <person name="Li F."/>
            <person name="Li D."/>
            <person name="Wei S."/>
            <person name="Han B."/>
            <person name="Jiang C."/>
            <person name="Yin Y."/>
            <person name="Xia T."/>
            <person name="Zhang Z."/>
            <person name="Bennetzen J.L."/>
            <person name="Zhao S."/>
            <person name="Wan X."/>
        </authorList>
    </citation>
    <scope>NUCLEOTIDE SEQUENCE [LARGE SCALE GENOMIC DNA]</scope>
    <source>
        <strain evidence="2">cv. Shuchazao</strain>
        <tissue evidence="1">Leaf</tissue>
    </source>
</reference>
<dbReference type="PANTHER" id="PTHR14494:SF0">
    <property type="entry name" value="ALADIN"/>
    <property type="match status" value="1"/>
</dbReference>
<evidence type="ECO:0000313" key="2">
    <source>
        <dbReference type="Proteomes" id="UP000306102"/>
    </source>
</evidence>
<organism evidence="1 2">
    <name type="scientific">Camellia sinensis var. sinensis</name>
    <name type="common">China tea</name>
    <dbReference type="NCBI Taxonomy" id="542762"/>
    <lineage>
        <taxon>Eukaryota</taxon>
        <taxon>Viridiplantae</taxon>
        <taxon>Streptophyta</taxon>
        <taxon>Embryophyta</taxon>
        <taxon>Tracheophyta</taxon>
        <taxon>Spermatophyta</taxon>
        <taxon>Magnoliopsida</taxon>
        <taxon>eudicotyledons</taxon>
        <taxon>Gunneridae</taxon>
        <taxon>Pentapetalae</taxon>
        <taxon>asterids</taxon>
        <taxon>Ericales</taxon>
        <taxon>Theaceae</taxon>
        <taxon>Camellia</taxon>
    </lineage>
</organism>
<proteinExistence type="predicted"/>
<dbReference type="InterPro" id="IPR045139">
    <property type="entry name" value="Aladin"/>
</dbReference>
<gene>
    <name evidence="1" type="ORF">TEA_000884</name>
</gene>
<comment type="caution">
    <text evidence="1">The sequence shown here is derived from an EMBL/GenBank/DDBJ whole genome shotgun (WGS) entry which is preliminary data.</text>
</comment>